<comment type="similarity">
    <text evidence="3">Belongs to the type II topoisomerase GyrB family.</text>
</comment>
<dbReference type="Gene3D" id="3.30.565.10">
    <property type="entry name" value="Histidine kinase-like ATPase, C-terminal domain"/>
    <property type="match status" value="1"/>
</dbReference>
<dbReference type="SUPFAM" id="SSF54211">
    <property type="entry name" value="Ribosomal protein S5 domain 2-like"/>
    <property type="match status" value="1"/>
</dbReference>
<reference evidence="11 12" key="1">
    <citation type="submission" date="2016-07" db="EMBL/GenBank/DDBJ databases">
        <title>Enhancement of antibiotic productionsby engineered nitrateutilization in actinobacteria.</title>
        <authorList>
            <person name="Meng S.C."/>
        </authorList>
    </citation>
    <scope>NUCLEOTIDE SEQUENCE [LARGE SCALE GENOMIC DNA]</scope>
    <source>
        <strain evidence="11 12">NRRL 2936</strain>
    </source>
</reference>
<keyword evidence="12" id="KW-1185">Reference proteome</keyword>
<dbReference type="PRINTS" id="PR00418">
    <property type="entry name" value="TPI2FAMILY"/>
</dbReference>
<dbReference type="Pfam" id="PF02518">
    <property type="entry name" value="HATPase_c"/>
    <property type="match status" value="1"/>
</dbReference>
<dbReference type="PATRIC" id="fig|1915.4.peg.1379"/>
<dbReference type="InterPro" id="IPR020568">
    <property type="entry name" value="Ribosomal_Su5_D2-typ_SF"/>
</dbReference>
<dbReference type="InterPro" id="IPR003594">
    <property type="entry name" value="HATPase_dom"/>
</dbReference>
<dbReference type="STRING" id="1915.SLINC_1193"/>
<dbReference type="InterPro" id="IPR000565">
    <property type="entry name" value="Topo_IIA_B"/>
</dbReference>
<evidence type="ECO:0000256" key="7">
    <source>
        <dbReference type="ARBA" id="ARBA00023029"/>
    </source>
</evidence>
<evidence type="ECO:0000256" key="9">
    <source>
        <dbReference type="ARBA" id="ARBA00023235"/>
    </source>
</evidence>
<dbReference type="GO" id="GO:0003918">
    <property type="term" value="F:DNA topoisomerase type II (double strand cut, ATP-hydrolyzing) activity"/>
    <property type="evidence" value="ECO:0007669"/>
    <property type="project" value="UniProtKB-EC"/>
</dbReference>
<dbReference type="PANTHER" id="PTHR45866">
    <property type="entry name" value="DNA GYRASE/TOPOISOMERASE SUBUNIT B"/>
    <property type="match status" value="1"/>
</dbReference>
<evidence type="ECO:0000256" key="4">
    <source>
        <dbReference type="ARBA" id="ARBA00012895"/>
    </source>
</evidence>
<comment type="catalytic activity">
    <reaction evidence="1">
        <text>ATP-dependent breakage, passage and rejoining of double-stranded DNA.</text>
        <dbReference type="EC" id="5.6.2.2"/>
    </reaction>
</comment>
<evidence type="ECO:0000256" key="5">
    <source>
        <dbReference type="ARBA" id="ARBA00022741"/>
    </source>
</evidence>
<evidence type="ECO:0000256" key="6">
    <source>
        <dbReference type="ARBA" id="ARBA00022840"/>
    </source>
</evidence>
<dbReference type="InterPro" id="IPR001241">
    <property type="entry name" value="Topo_IIA"/>
</dbReference>
<comment type="cofactor">
    <cofactor evidence="2">
        <name>Mg(2+)</name>
        <dbReference type="ChEBI" id="CHEBI:18420"/>
    </cofactor>
</comment>
<protein>
    <recommendedName>
        <fullName evidence="4">DNA topoisomerase (ATP-hydrolyzing)</fullName>
        <ecNumber evidence="4">5.6.2.2</ecNumber>
    </recommendedName>
</protein>
<dbReference type="InterPro" id="IPR014721">
    <property type="entry name" value="Ribsml_uS5_D2-typ_fold_subgr"/>
</dbReference>
<keyword evidence="7" id="KW-0799">Topoisomerase</keyword>
<dbReference type="GO" id="GO:0005524">
    <property type="term" value="F:ATP binding"/>
    <property type="evidence" value="ECO:0007669"/>
    <property type="project" value="UniProtKB-KW"/>
</dbReference>
<organism evidence="11 12">
    <name type="scientific">Streptomyces lincolnensis</name>
    <dbReference type="NCBI Taxonomy" id="1915"/>
    <lineage>
        <taxon>Bacteria</taxon>
        <taxon>Bacillati</taxon>
        <taxon>Actinomycetota</taxon>
        <taxon>Actinomycetes</taxon>
        <taxon>Kitasatosporales</taxon>
        <taxon>Streptomycetaceae</taxon>
        <taxon>Streptomyces</taxon>
    </lineage>
</organism>
<dbReference type="EMBL" id="CP016438">
    <property type="protein sequence ID" value="ANS63417.1"/>
    <property type="molecule type" value="Genomic_DNA"/>
</dbReference>
<dbReference type="SUPFAM" id="SSF55874">
    <property type="entry name" value="ATPase domain of HSP90 chaperone/DNA topoisomerase II/histidine kinase"/>
    <property type="match status" value="1"/>
</dbReference>
<dbReference type="PANTHER" id="PTHR45866:SF1">
    <property type="entry name" value="DNA GYRASE SUBUNIT B, MITOCHONDRIAL"/>
    <property type="match status" value="1"/>
</dbReference>
<evidence type="ECO:0000313" key="11">
    <source>
        <dbReference type="EMBL" id="ANS63417.1"/>
    </source>
</evidence>
<dbReference type="Pfam" id="PF00204">
    <property type="entry name" value="DNA_gyraseB"/>
    <property type="match status" value="1"/>
</dbReference>
<dbReference type="InterPro" id="IPR036890">
    <property type="entry name" value="HATPase_C_sf"/>
</dbReference>
<gene>
    <name evidence="11" type="ORF">SLINC_1193</name>
</gene>
<keyword evidence="9" id="KW-0413">Isomerase</keyword>
<keyword evidence="5" id="KW-0547">Nucleotide-binding</keyword>
<proteinExistence type="inferred from homology"/>
<evidence type="ECO:0000256" key="1">
    <source>
        <dbReference type="ARBA" id="ARBA00000185"/>
    </source>
</evidence>
<dbReference type="GO" id="GO:0006265">
    <property type="term" value="P:DNA topological change"/>
    <property type="evidence" value="ECO:0007669"/>
    <property type="project" value="InterPro"/>
</dbReference>
<evidence type="ECO:0000256" key="2">
    <source>
        <dbReference type="ARBA" id="ARBA00001946"/>
    </source>
</evidence>
<evidence type="ECO:0000256" key="3">
    <source>
        <dbReference type="ARBA" id="ARBA00010708"/>
    </source>
</evidence>
<dbReference type="Gene3D" id="3.30.230.10">
    <property type="match status" value="1"/>
</dbReference>
<accession>A0A1B1M4Q6</accession>
<dbReference type="InterPro" id="IPR013506">
    <property type="entry name" value="Topo_IIA_bsu_dom2"/>
</dbReference>
<dbReference type="Proteomes" id="UP000092598">
    <property type="component" value="Chromosome"/>
</dbReference>
<keyword evidence="8" id="KW-0238">DNA-binding</keyword>
<evidence type="ECO:0000259" key="10">
    <source>
        <dbReference type="SMART" id="SM00387"/>
    </source>
</evidence>
<dbReference type="PRINTS" id="PR01159">
    <property type="entry name" value="DNAGYRASEB"/>
</dbReference>
<dbReference type="AlphaFoldDB" id="A0A1B1M4Q6"/>
<feature type="domain" description="Histidine kinase/HSP90-like ATPase" evidence="10">
    <location>
        <begin position="28"/>
        <end position="173"/>
    </location>
</feature>
<keyword evidence="6" id="KW-0067">ATP-binding</keyword>
<dbReference type="EC" id="5.6.2.2" evidence="4"/>
<dbReference type="KEGG" id="sls:SLINC_1193"/>
<dbReference type="SMART" id="SM00433">
    <property type="entry name" value="TOP2c"/>
    <property type="match status" value="1"/>
</dbReference>
<name>A0A1B1M4Q6_STRLN</name>
<evidence type="ECO:0000313" key="12">
    <source>
        <dbReference type="Proteomes" id="UP000092598"/>
    </source>
</evidence>
<dbReference type="GO" id="GO:0003677">
    <property type="term" value="F:DNA binding"/>
    <property type="evidence" value="ECO:0007669"/>
    <property type="project" value="UniProtKB-KW"/>
</dbReference>
<sequence>MEYDTARIEVLEGPEAFRKRPGMWIGSVTQRGLHQMVFEVVSRAVNETPGAGACSVDVTLTSDGGVRVTDDGPGVPFEARAVGESGGPGLEDRLTGLRTEPAPSGRHVVGVALFGAGIHVVNALSSRLTAEVRRDGVRRVQEHARGAALAPPVVVGPATGTGTTLAFWPDAEIFETTMCSFGVLAERFRQLAFLNPGLEISLTDERPARGARVVRFRFPDGVRDVVAALDAETGTGLEPEVISFEREDPRMAGTMEVAVLWSSFHSGRVRGFANSRATAEGGTHLDGFRDGFAAAVTAYARRRGLLTDADPDPAADRIGEGLTAIVSVKLDRPEFLGATSGLLGDVTVRACVGEAVRDHLVDWFEEHPERAAAIVKQIVRTEPHPRA</sequence>
<dbReference type="RefSeq" id="WP_067427778.1">
    <property type="nucleotide sequence ID" value="NZ_CP016438.1"/>
</dbReference>
<dbReference type="SMART" id="SM00387">
    <property type="entry name" value="HATPase_c"/>
    <property type="match status" value="1"/>
</dbReference>
<evidence type="ECO:0000256" key="8">
    <source>
        <dbReference type="ARBA" id="ARBA00023125"/>
    </source>
</evidence>